<accession>A0A1I5VFA6</accession>
<organism evidence="3 4">
    <name type="scientific">Pseudarcicella hirudinis</name>
    <dbReference type="NCBI Taxonomy" id="1079859"/>
    <lineage>
        <taxon>Bacteria</taxon>
        <taxon>Pseudomonadati</taxon>
        <taxon>Bacteroidota</taxon>
        <taxon>Cytophagia</taxon>
        <taxon>Cytophagales</taxon>
        <taxon>Flectobacillaceae</taxon>
        <taxon>Pseudarcicella</taxon>
    </lineage>
</organism>
<reference evidence="3 4" key="1">
    <citation type="submission" date="2016-10" db="EMBL/GenBank/DDBJ databases">
        <authorList>
            <person name="de Groot N.N."/>
        </authorList>
    </citation>
    <scope>NUCLEOTIDE SEQUENCE [LARGE SCALE GENOMIC DNA]</scope>
    <source>
        <strain evidence="4">E92,LMG 26720,CCM 7988</strain>
    </source>
</reference>
<dbReference type="InterPro" id="IPR012341">
    <property type="entry name" value="6hp_glycosidase-like_sf"/>
</dbReference>
<dbReference type="STRING" id="1079859.SAMN04515674_10977"/>
<feature type="domain" description="Glycosyl hydrolase family 95 catalytic" evidence="2">
    <location>
        <begin position="308"/>
        <end position="661"/>
    </location>
</feature>
<dbReference type="Pfam" id="PF21307">
    <property type="entry name" value="Glyco_hydro_95_C"/>
    <property type="match status" value="1"/>
</dbReference>
<dbReference type="Proteomes" id="UP000199306">
    <property type="component" value="Unassembled WGS sequence"/>
</dbReference>
<gene>
    <name evidence="3" type="ORF">SAMN04515674_10977</name>
</gene>
<dbReference type="AlphaFoldDB" id="A0A1I5VFA6"/>
<evidence type="ECO:0000259" key="2">
    <source>
        <dbReference type="Pfam" id="PF22124"/>
    </source>
</evidence>
<dbReference type="GO" id="GO:0004560">
    <property type="term" value="F:alpha-L-fucosidase activity"/>
    <property type="evidence" value="ECO:0007669"/>
    <property type="project" value="TreeGrafter"/>
</dbReference>
<dbReference type="GO" id="GO:0005975">
    <property type="term" value="P:carbohydrate metabolic process"/>
    <property type="evidence" value="ECO:0007669"/>
    <property type="project" value="InterPro"/>
</dbReference>
<dbReference type="InterPro" id="IPR054363">
    <property type="entry name" value="GH95_cat"/>
</dbReference>
<feature type="domain" description="Alpha fucosidase A-like C-terminal" evidence="1">
    <location>
        <begin position="663"/>
        <end position="753"/>
    </location>
</feature>
<proteinExistence type="predicted"/>
<protein>
    <submittedName>
        <fullName evidence="3">Alpha-L-fucosidase 2</fullName>
    </submittedName>
</protein>
<sequence>MRKCIVSFFVVFLSVFGVEAQKNVSEHGLQFQDLPKRWDEALPLGNGMIGELIWQKDQKLRLSLDHAELWDLRPMKGLHQPGFTYQWVKEQVLKGDYSPVQKQGDEPYEREPAPGKIPGAGLEFDISGWGKVLKSGLNIEKAVAVTEWENGIKMSSFVHASLPYGYFKFENIQSLTCNLIPPKYQGEIDRQAGGSVEGDDLSRLGYKQGKVIKTGNSLYYLQQGWGGFYYEVSVKWAKTSSSTIEGVWCIAAHYPESARPSAALLLKKSAAFSKAFVSHASWWRNFWAKSAISLPDSILERQWYLEQYKFGCTARKNAPPISLQAIWTADNGRLPPWKGDFHHDLNTQLSYWPGYASNHLEEGLGYLNHLDQNKARYKRYTKWFYGTDGLNVPGVTTLSGEEMGGWIQYSFSPTVSAWLSQHFYWQWRYSMDRVFLQKRAYPWFSEVTKHLEKITYLDKNGKRQLPLSSSPEINDNSASAWFQENTNYDLALMRYVFGKAAELAIELKLNKEAAHFKQILSEFPDYALSEHDELSFAPQMPYNVSHRHFSHAMAIHPLAEIRVENGEKDQKIIRNTIALLDKIGPAYWCGYSYAWLGNMKARAKDGAGASKALKDFATAFCSVNSFHLNGDQTRSGKSQFTYRPFTLEGNFAFASGIQEMLLQSYTGNIEIFPAIPSEWKELSFENLRAEGAFLVSAKRSGGLTDEVKIVSEKGGMVLLKSPFKTYFVRSLKSVKWKYLETGFFELRMEKGGQIVLKNGYE</sequence>
<dbReference type="Pfam" id="PF22124">
    <property type="entry name" value="Glyco_hydro_95_cat"/>
    <property type="match status" value="1"/>
</dbReference>
<dbReference type="EMBL" id="FOXH01000009">
    <property type="protein sequence ID" value="SFQ06027.1"/>
    <property type="molecule type" value="Genomic_DNA"/>
</dbReference>
<dbReference type="Gene3D" id="1.50.10.10">
    <property type="match status" value="1"/>
</dbReference>
<dbReference type="PANTHER" id="PTHR31084:SF0">
    <property type="entry name" value="ALPHA-L-FUCOSIDASE 2"/>
    <property type="match status" value="1"/>
</dbReference>
<dbReference type="SUPFAM" id="SSF48208">
    <property type="entry name" value="Six-hairpin glycosidases"/>
    <property type="match status" value="1"/>
</dbReference>
<dbReference type="InterPro" id="IPR008928">
    <property type="entry name" value="6-hairpin_glycosidase_sf"/>
</dbReference>
<dbReference type="PANTHER" id="PTHR31084">
    <property type="entry name" value="ALPHA-L-FUCOSIDASE 2"/>
    <property type="match status" value="1"/>
</dbReference>
<dbReference type="InterPro" id="IPR049053">
    <property type="entry name" value="AFCA-like_C"/>
</dbReference>
<dbReference type="RefSeq" id="WP_092018108.1">
    <property type="nucleotide sequence ID" value="NZ_FOXH01000009.1"/>
</dbReference>
<name>A0A1I5VFA6_9BACT</name>
<evidence type="ECO:0000259" key="1">
    <source>
        <dbReference type="Pfam" id="PF21307"/>
    </source>
</evidence>
<dbReference type="OrthoDB" id="9802600at2"/>
<evidence type="ECO:0000313" key="3">
    <source>
        <dbReference type="EMBL" id="SFQ06027.1"/>
    </source>
</evidence>
<keyword evidence="4" id="KW-1185">Reference proteome</keyword>
<evidence type="ECO:0000313" key="4">
    <source>
        <dbReference type="Proteomes" id="UP000199306"/>
    </source>
</evidence>